<feature type="binding site" evidence="10">
    <location>
        <position position="97"/>
    </location>
    <ligand>
        <name>Mg(2+)</name>
        <dbReference type="ChEBI" id="CHEBI:18420"/>
        <label>1</label>
        <note>catalytic</note>
    </ligand>
</feature>
<keyword evidence="12" id="KW-1185">Reference proteome</keyword>
<dbReference type="STRING" id="156994.SAMN04488028_102426"/>
<dbReference type="AlphaFoldDB" id="A0A1M6NVB2"/>
<feature type="binding site" evidence="10">
    <location>
        <position position="224"/>
    </location>
    <ligand>
        <name>Mg(2+)</name>
        <dbReference type="ChEBI" id="CHEBI:18420"/>
        <label>1</label>
        <note>catalytic</note>
    </ligand>
</feature>
<dbReference type="InterPro" id="IPR020583">
    <property type="entry name" value="Inositol_monoP_metal-BS"/>
</dbReference>
<dbReference type="CDD" id="cd01638">
    <property type="entry name" value="CysQ"/>
    <property type="match status" value="1"/>
</dbReference>
<comment type="cofactor">
    <cofactor evidence="9 10">
        <name>Mg(2+)</name>
        <dbReference type="ChEBI" id="CHEBI:18420"/>
    </cofactor>
</comment>
<dbReference type="EC" id="3.1.3.7" evidence="9"/>
<evidence type="ECO:0000256" key="9">
    <source>
        <dbReference type="HAMAP-Rule" id="MF_02095"/>
    </source>
</evidence>
<protein>
    <recommendedName>
        <fullName evidence="9">3'(2'),5'-bisphosphate nucleotidase CysQ</fullName>
        <ecNumber evidence="9">3.1.3.7</ecNumber>
    </recommendedName>
    <alternativeName>
        <fullName evidence="9">3'(2'),5-bisphosphonucleoside 3'(2')-phosphohydrolase</fullName>
    </alternativeName>
    <alternativeName>
        <fullName evidence="9">3'-phosphoadenosine 5'-phosphate phosphatase</fullName>
        <shortName evidence="9">PAP phosphatase</shortName>
    </alternativeName>
</protein>
<dbReference type="GO" id="GO:0046854">
    <property type="term" value="P:phosphatidylinositol phosphate biosynthetic process"/>
    <property type="evidence" value="ECO:0007669"/>
    <property type="project" value="InterPro"/>
</dbReference>
<keyword evidence="7 9" id="KW-0460">Magnesium</keyword>
<feature type="binding site" evidence="10">
    <location>
        <position position="77"/>
    </location>
    <ligand>
        <name>Mg(2+)</name>
        <dbReference type="ChEBI" id="CHEBI:18420"/>
        <label>1</label>
        <note>catalytic</note>
    </ligand>
</feature>
<accession>A0A1M6NVB2</accession>
<evidence type="ECO:0000256" key="4">
    <source>
        <dbReference type="ARBA" id="ARBA00022519"/>
    </source>
</evidence>
<dbReference type="GO" id="GO:0050427">
    <property type="term" value="P:3'-phosphoadenosine 5'-phosphosulfate metabolic process"/>
    <property type="evidence" value="ECO:0007669"/>
    <property type="project" value="TreeGrafter"/>
</dbReference>
<dbReference type="Proteomes" id="UP000184474">
    <property type="component" value="Unassembled WGS sequence"/>
</dbReference>
<comment type="function">
    <text evidence="9">Converts adenosine-3',5'-bisphosphate (PAP) to AMP.</text>
</comment>
<evidence type="ECO:0000256" key="2">
    <source>
        <dbReference type="ARBA" id="ARBA00005289"/>
    </source>
</evidence>
<dbReference type="GO" id="GO:0000103">
    <property type="term" value="P:sulfate assimilation"/>
    <property type="evidence" value="ECO:0007669"/>
    <property type="project" value="TreeGrafter"/>
</dbReference>
<feature type="binding site" evidence="9">
    <location>
        <position position="97"/>
    </location>
    <ligand>
        <name>Mg(2+)</name>
        <dbReference type="ChEBI" id="CHEBI:18420"/>
        <label>1</label>
    </ligand>
</feature>
<feature type="binding site" evidence="9">
    <location>
        <position position="99"/>
    </location>
    <ligand>
        <name>Mg(2+)</name>
        <dbReference type="ChEBI" id="CHEBI:18420"/>
        <label>1</label>
    </ligand>
</feature>
<dbReference type="GO" id="GO:0000287">
    <property type="term" value="F:magnesium ion binding"/>
    <property type="evidence" value="ECO:0007669"/>
    <property type="project" value="UniProtKB-UniRule"/>
</dbReference>
<dbReference type="Gene3D" id="3.40.190.80">
    <property type="match status" value="1"/>
</dbReference>
<comment type="subcellular location">
    <subcellularLocation>
        <location evidence="9">Cell membrane</location>
        <topology evidence="9">Peripheral membrane protein</topology>
        <orientation evidence="9">Cytoplasmic side</orientation>
    </subcellularLocation>
</comment>
<keyword evidence="8 9" id="KW-0472">Membrane</keyword>
<dbReference type="Gene3D" id="3.30.540.10">
    <property type="entry name" value="Fructose-1,6-Bisphosphatase, subunit A, domain 1"/>
    <property type="match status" value="1"/>
</dbReference>
<comment type="catalytic activity">
    <reaction evidence="1 9">
        <text>adenosine 3',5'-bisphosphate + H2O = AMP + phosphate</text>
        <dbReference type="Rhea" id="RHEA:10040"/>
        <dbReference type="ChEBI" id="CHEBI:15377"/>
        <dbReference type="ChEBI" id="CHEBI:43474"/>
        <dbReference type="ChEBI" id="CHEBI:58343"/>
        <dbReference type="ChEBI" id="CHEBI:456215"/>
        <dbReference type="EC" id="3.1.3.7"/>
    </reaction>
</comment>
<feature type="binding site" evidence="9">
    <location>
        <position position="77"/>
    </location>
    <ligand>
        <name>substrate</name>
    </ligand>
</feature>
<feature type="binding site" evidence="10">
    <location>
        <position position="99"/>
    </location>
    <ligand>
        <name>Mg(2+)</name>
        <dbReference type="ChEBI" id="CHEBI:18420"/>
        <label>1</label>
        <note>catalytic</note>
    </ligand>
</feature>
<feature type="binding site" evidence="9">
    <location>
        <position position="224"/>
    </location>
    <ligand>
        <name>Mg(2+)</name>
        <dbReference type="ChEBI" id="CHEBI:18420"/>
        <label>2</label>
    </ligand>
</feature>
<evidence type="ECO:0000256" key="6">
    <source>
        <dbReference type="ARBA" id="ARBA00022801"/>
    </source>
</evidence>
<dbReference type="PROSITE" id="PS00630">
    <property type="entry name" value="IMP_2"/>
    <property type="match status" value="1"/>
</dbReference>
<dbReference type="InterPro" id="IPR050725">
    <property type="entry name" value="CysQ/Inositol_MonoPase"/>
</dbReference>
<evidence type="ECO:0000313" key="12">
    <source>
        <dbReference type="Proteomes" id="UP000184474"/>
    </source>
</evidence>
<dbReference type="SUPFAM" id="SSF56655">
    <property type="entry name" value="Carbohydrate phosphatase"/>
    <property type="match status" value="1"/>
</dbReference>
<dbReference type="InterPro" id="IPR000760">
    <property type="entry name" value="Inositol_monophosphatase-like"/>
</dbReference>
<evidence type="ECO:0000256" key="1">
    <source>
        <dbReference type="ARBA" id="ARBA00001625"/>
    </source>
</evidence>
<feature type="binding site" evidence="9">
    <location>
        <position position="224"/>
    </location>
    <ligand>
        <name>substrate</name>
    </ligand>
</feature>
<evidence type="ECO:0000256" key="3">
    <source>
        <dbReference type="ARBA" id="ARBA00022475"/>
    </source>
</evidence>
<dbReference type="GO" id="GO:0008441">
    <property type="term" value="F:3'(2'),5'-bisphosphate nucleotidase activity"/>
    <property type="evidence" value="ECO:0007669"/>
    <property type="project" value="UniProtKB-UniRule"/>
</dbReference>
<proteinExistence type="inferred from homology"/>
<dbReference type="Pfam" id="PF00459">
    <property type="entry name" value="Inositol_P"/>
    <property type="match status" value="1"/>
</dbReference>
<comment type="similarity">
    <text evidence="2 9">Belongs to the inositol monophosphatase superfamily. CysQ family.</text>
</comment>
<dbReference type="InterPro" id="IPR006240">
    <property type="entry name" value="CysQ"/>
</dbReference>
<organism evidence="11 12">
    <name type="scientific">Reichenbachiella agariperforans</name>
    <dbReference type="NCBI Taxonomy" id="156994"/>
    <lineage>
        <taxon>Bacteria</taxon>
        <taxon>Pseudomonadati</taxon>
        <taxon>Bacteroidota</taxon>
        <taxon>Cytophagia</taxon>
        <taxon>Cytophagales</taxon>
        <taxon>Reichenbachiellaceae</taxon>
        <taxon>Reichenbachiella</taxon>
    </lineage>
</organism>
<dbReference type="PANTHER" id="PTHR43028">
    <property type="entry name" value="3'(2'),5'-BISPHOSPHATE NUCLEOTIDASE 1"/>
    <property type="match status" value="1"/>
</dbReference>
<sequence length="268" mass="29480">MTQVVNGFSILMDLNQLLEVAKVAAKDAAVEILKIYETEDFSVEAKSDDSPLTKADKASHLAILAHLEKTGLPILSEEGRAISYSERKDWGYFWMIDPLDGTKEFIKRNGEFTVNIALIHQGQSILGVVQVPVKDELYFAIQGKGAFKELNNETTELKVNRINLQDSGLKVVASRSHLSDETQVFMDGLNHPEIVSMGSSLKLLAVAEGAADLYPRFAPTMEWDTAAAQAIVEAAGGVVTIKESVQSVLYNKEDLLNPHFLVSCTIKR</sequence>
<dbReference type="EMBL" id="FRAA01000002">
    <property type="protein sequence ID" value="SHJ99643.1"/>
    <property type="molecule type" value="Genomic_DNA"/>
</dbReference>
<keyword evidence="6 9" id="KW-0378">Hydrolase</keyword>
<dbReference type="GO" id="GO:0005886">
    <property type="term" value="C:plasma membrane"/>
    <property type="evidence" value="ECO:0007669"/>
    <property type="project" value="UniProtKB-SubCell"/>
</dbReference>
<feature type="binding site" evidence="10">
    <location>
        <position position="100"/>
    </location>
    <ligand>
        <name>Mg(2+)</name>
        <dbReference type="ChEBI" id="CHEBI:18420"/>
        <label>1</label>
        <note>catalytic</note>
    </ligand>
</feature>
<evidence type="ECO:0000256" key="8">
    <source>
        <dbReference type="ARBA" id="ARBA00023136"/>
    </source>
</evidence>
<dbReference type="PROSITE" id="PS00629">
    <property type="entry name" value="IMP_1"/>
    <property type="match status" value="1"/>
</dbReference>
<evidence type="ECO:0000256" key="10">
    <source>
        <dbReference type="PIRSR" id="PIRSR600760-2"/>
    </source>
</evidence>
<evidence type="ECO:0000256" key="7">
    <source>
        <dbReference type="ARBA" id="ARBA00022842"/>
    </source>
</evidence>
<dbReference type="NCBIfam" id="TIGR01331">
    <property type="entry name" value="bisphos_cysQ"/>
    <property type="match status" value="1"/>
</dbReference>
<keyword evidence="3 9" id="KW-1003">Cell membrane</keyword>
<gene>
    <name evidence="9" type="primary">cysQ</name>
    <name evidence="11" type="ORF">SAMN04488028_102426</name>
</gene>
<feature type="binding site" evidence="9">
    <location>
        <position position="77"/>
    </location>
    <ligand>
        <name>Mg(2+)</name>
        <dbReference type="ChEBI" id="CHEBI:18420"/>
        <label>1</label>
    </ligand>
</feature>
<name>A0A1M6NVB2_REIAG</name>
<keyword evidence="5 9" id="KW-0479">Metal-binding</keyword>
<evidence type="ECO:0000256" key="5">
    <source>
        <dbReference type="ARBA" id="ARBA00022723"/>
    </source>
</evidence>
<evidence type="ECO:0000313" key="11">
    <source>
        <dbReference type="EMBL" id="SHJ99643.1"/>
    </source>
</evidence>
<feature type="binding site" evidence="9">
    <location>
        <begin position="99"/>
        <end position="102"/>
    </location>
    <ligand>
        <name>substrate</name>
    </ligand>
</feature>
<reference evidence="12" key="1">
    <citation type="submission" date="2016-11" db="EMBL/GenBank/DDBJ databases">
        <authorList>
            <person name="Varghese N."/>
            <person name="Submissions S."/>
        </authorList>
    </citation>
    <scope>NUCLEOTIDE SEQUENCE [LARGE SCALE GENOMIC DNA]</scope>
    <source>
        <strain evidence="12">DSM 26134</strain>
    </source>
</reference>
<dbReference type="InterPro" id="IPR020550">
    <property type="entry name" value="Inositol_monophosphatase_CS"/>
</dbReference>
<feature type="binding site" evidence="9">
    <location>
        <position position="97"/>
    </location>
    <ligand>
        <name>Mg(2+)</name>
        <dbReference type="ChEBI" id="CHEBI:18420"/>
        <label>2</label>
    </ligand>
</feature>
<dbReference type="HAMAP" id="MF_02095">
    <property type="entry name" value="CysQ"/>
    <property type="match status" value="1"/>
</dbReference>
<feature type="binding site" evidence="9">
    <location>
        <position position="100"/>
    </location>
    <ligand>
        <name>Mg(2+)</name>
        <dbReference type="ChEBI" id="CHEBI:18420"/>
        <label>2</label>
    </ligand>
</feature>
<keyword evidence="4" id="KW-0997">Cell inner membrane</keyword>
<dbReference type="PANTHER" id="PTHR43028:SF5">
    <property type="entry name" value="3'(2'),5'-BISPHOSPHATE NUCLEOTIDASE 1"/>
    <property type="match status" value="1"/>
</dbReference>